<accession>A4SU51</accession>
<dbReference type="KEGG" id="asa:ASA_P4G123"/>
<sequence>MYPSKNGVHLMNKVILDPTHIRQQAIDDELLVDHSALAENAGFLTGVAVTKAVYHGVIGISSKSVDDHQLLFLQVCSAQTKIALTDYKQWQRIRFYYPMPTSDGFFIPKEVVIKCDINHPFVTIMLASEEGTQLFL</sequence>
<keyword evidence="1" id="KW-0614">Plasmid</keyword>
<gene>
    <name evidence="1" type="ordered locus">ASA_P4G123</name>
</gene>
<evidence type="ECO:0000313" key="2">
    <source>
        <dbReference type="Proteomes" id="UP000000225"/>
    </source>
</evidence>
<dbReference type="EMBL" id="CP000645">
    <property type="protein sequence ID" value="ABO92423.1"/>
    <property type="molecule type" value="Genomic_DNA"/>
</dbReference>
<protein>
    <submittedName>
        <fullName evidence="1">Uncharacterized protein</fullName>
    </submittedName>
</protein>
<proteinExistence type="predicted"/>
<dbReference type="Proteomes" id="UP000000225">
    <property type="component" value="Plasmid 4"/>
</dbReference>
<reference evidence="2" key="1">
    <citation type="journal article" date="2008" name="BMC Genomics">
        <title>The genome of Aeromonas salmonicida subsp. salmonicida A449: insights into the evolution of a fish pathogen.</title>
        <authorList>
            <person name="Reith M.E."/>
            <person name="Singh R.K."/>
            <person name="Curtis B."/>
            <person name="Boyd J.M."/>
            <person name="Bouevitch A."/>
            <person name="Kimball J."/>
            <person name="Munholland J."/>
            <person name="Murphy C."/>
            <person name="Sarty D."/>
            <person name="Williams J."/>
            <person name="Nash J.H."/>
            <person name="Johnson S.C."/>
            <person name="Brown L.L."/>
        </authorList>
    </citation>
    <scope>NUCLEOTIDE SEQUENCE [LARGE SCALE GENOMIC DNA]</scope>
    <source>
        <strain evidence="2">A449</strain>
        <plasmid evidence="2">pAsa4</plasmid>
    </source>
</reference>
<dbReference type="AlphaFoldDB" id="A4SU51"/>
<dbReference type="HOGENOM" id="CLU_1956178_0_0_6"/>
<organism evidence="1 2">
    <name type="scientific">Aeromonas salmonicida (strain A449)</name>
    <dbReference type="NCBI Taxonomy" id="382245"/>
    <lineage>
        <taxon>Bacteria</taxon>
        <taxon>Pseudomonadati</taxon>
        <taxon>Pseudomonadota</taxon>
        <taxon>Gammaproteobacteria</taxon>
        <taxon>Aeromonadales</taxon>
        <taxon>Aeromonadaceae</taxon>
        <taxon>Aeromonas</taxon>
    </lineage>
</organism>
<geneLocation type="plasmid" evidence="2">
    <name>pAsa4</name>
</geneLocation>
<evidence type="ECO:0000313" key="1">
    <source>
        <dbReference type="EMBL" id="ABO92423.1"/>
    </source>
</evidence>
<name>A4SU51_AERS4</name>